<name>A0A124BRG4_9DEIO</name>
<gene>
    <name evidence="2" type="ORF">DEIGR_101162</name>
</gene>
<evidence type="ECO:0000313" key="3">
    <source>
        <dbReference type="Proteomes" id="UP000056209"/>
    </source>
</evidence>
<accession>A0A124BRG4</accession>
<protein>
    <submittedName>
        <fullName evidence="2">Putative tight adherance operon protein</fullName>
    </submittedName>
</protein>
<comment type="caution">
    <text evidence="2">The sequence shown here is derived from an EMBL/GenBank/DDBJ whole genome shotgun (WGS) entry which is preliminary data.</text>
</comment>
<organism evidence="2 3">
    <name type="scientific">Deinococcus grandis</name>
    <dbReference type="NCBI Taxonomy" id="57498"/>
    <lineage>
        <taxon>Bacteria</taxon>
        <taxon>Thermotogati</taxon>
        <taxon>Deinococcota</taxon>
        <taxon>Deinococci</taxon>
        <taxon>Deinococcales</taxon>
        <taxon>Deinococcaceae</taxon>
        <taxon>Deinococcus</taxon>
    </lineage>
</organism>
<dbReference type="Proteomes" id="UP000056209">
    <property type="component" value="Unassembled WGS sequence"/>
</dbReference>
<dbReference type="AlphaFoldDB" id="A0A124BRG4"/>
<evidence type="ECO:0000256" key="1">
    <source>
        <dbReference type="SAM" id="MobiDB-lite"/>
    </source>
</evidence>
<keyword evidence="3" id="KW-1185">Reference proteome</keyword>
<feature type="region of interest" description="Disordered" evidence="1">
    <location>
        <begin position="1"/>
        <end position="39"/>
    </location>
</feature>
<reference evidence="3" key="1">
    <citation type="submission" date="2015-11" db="EMBL/GenBank/DDBJ databases">
        <title>Draft Genome Sequence of the Radioresistant Bacterium Deinococcus grandis, Isolated from Freshwater Fish in Japan.</title>
        <authorList>
            <person name="Satoh K."/>
            <person name="Onodera T."/>
            <person name="Omoso K."/>
            <person name="Takeda-Yano K."/>
            <person name="Katayama T."/>
            <person name="Oono Y."/>
            <person name="Narumi I."/>
        </authorList>
    </citation>
    <scope>NUCLEOTIDE SEQUENCE [LARGE SCALE GENOMIC DNA]</scope>
    <source>
        <strain evidence="3">ATCC 43672</strain>
    </source>
</reference>
<sequence length="73" mass="7938">MRRSIGGAPGAAYCPQAPPDHERKLMNAGHDGPDSFLTRQAPEPALHTLRAPHTKGPICHATLTIKRNVRFDS</sequence>
<proteinExistence type="predicted"/>
<evidence type="ECO:0000313" key="2">
    <source>
        <dbReference type="EMBL" id="GAQ21135.1"/>
    </source>
</evidence>
<dbReference type="EMBL" id="BCMS01000001">
    <property type="protein sequence ID" value="GAQ21135.1"/>
    <property type="molecule type" value="Genomic_DNA"/>
</dbReference>